<dbReference type="Gene3D" id="3.40.50.300">
    <property type="entry name" value="P-loop containing nucleotide triphosphate hydrolases"/>
    <property type="match status" value="1"/>
</dbReference>
<keyword evidence="2" id="KW-0813">Transport</keyword>
<dbReference type="InterPro" id="IPR050166">
    <property type="entry name" value="ABC_transporter_ATP-bind"/>
</dbReference>
<dbReference type="PROSITE" id="PS00211">
    <property type="entry name" value="ABC_TRANSPORTER_1"/>
    <property type="match status" value="1"/>
</dbReference>
<dbReference type="SUPFAM" id="SSF52540">
    <property type="entry name" value="P-loop containing nucleoside triphosphate hydrolases"/>
    <property type="match status" value="1"/>
</dbReference>
<evidence type="ECO:0000313" key="7">
    <source>
        <dbReference type="EMBL" id="ARP93012.1"/>
    </source>
</evidence>
<accession>A0A1W6Z6X8</accession>
<evidence type="ECO:0000256" key="4">
    <source>
        <dbReference type="ARBA" id="ARBA00022741"/>
    </source>
</evidence>
<keyword evidence="8" id="KW-1185">Reference proteome</keyword>
<evidence type="ECO:0000256" key="1">
    <source>
        <dbReference type="ARBA" id="ARBA00005417"/>
    </source>
</evidence>
<evidence type="ECO:0000313" key="8">
    <source>
        <dbReference type="Proteomes" id="UP000194161"/>
    </source>
</evidence>
<feature type="domain" description="ABC transporter" evidence="6">
    <location>
        <begin position="2"/>
        <end position="239"/>
    </location>
</feature>
<evidence type="ECO:0000256" key="5">
    <source>
        <dbReference type="ARBA" id="ARBA00022840"/>
    </source>
</evidence>
<dbReference type="PANTHER" id="PTHR42788">
    <property type="entry name" value="TAURINE IMPORT ATP-BINDING PROTEIN-RELATED"/>
    <property type="match status" value="1"/>
</dbReference>
<keyword evidence="4" id="KW-0547">Nucleotide-binding</keyword>
<dbReference type="InterPro" id="IPR003593">
    <property type="entry name" value="AAA+_ATPase"/>
</dbReference>
<dbReference type="InterPro" id="IPR017871">
    <property type="entry name" value="ABC_transporter-like_CS"/>
</dbReference>
<comment type="similarity">
    <text evidence="1">Belongs to the ABC transporter superfamily.</text>
</comment>
<evidence type="ECO:0000259" key="6">
    <source>
        <dbReference type="PROSITE" id="PS50893"/>
    </source>
</evidence>
<dbReference type="Pfam" id="PF00005">
    <property type="entry name" value="ABC_tran"/>
    <property type="match status" value="1"/>
</dbReference>
<name>A0A1W6Z6X8_9BORD</name>
<keyword evidence="5 7" id="KW-0067">ATP-binding</keyword>
<dbReference type="AlphaFoldDB" id="A0A1W6Z6X8"/>
<evidence type="ECO:0000256" key="3">
    <source>
        <dbReference type="ARBA" id="ARBA00022475"/>
    </source>
</evidence>
<gene>
    <name evidence="7" type="ORF">CAL15_00620</name>
</gene>
<dbReference type="OrthoDB" id="9783039at2"/>
<dbReference type="InterPro" id="IPR027417">
    <property type="entry name" value="P-loop_NTPase"/>
</dbReference>
<dbReference type="KEGG" id="bgm:CAL15_00620"/>
<reference evidence="7 8" key="1">
    <citation type="submission" date="2017-05" db="EMBL/GenBank/DDBJ databases">
        <title>Complete and WGS of Bordetella genogroups.</title>
        <authorList>
            <person name="Spilker T."/>
            <person name="LiPuma J."/>
        </authorList>
    </citation>
    <scope>NUCLEOTIDE SEQUENCE [LARGE SCALE GENOMIC DNA]</scope>
    <source>
        <strain evidence="7 8">AU7206</strain>
    </source>
</reference>
<dbReference type="Proteomes" id="UP000194161">
    <property type="component" value="Chromosome"/>
</dbReference>
<dbReference type="STRING" id="463040.CAL15_00620"/>
<dbReference type="GO" id="GO:0016887">
    <property type="term" value="F:ATP hydrolysis activity"/>
    <property type="evidence" value="ECO:0007669"/>
    <property type="project" value="InterPro"/>
</dbReference>
<dbReference type="RefSeq" id="WP_086076851.1">
    <property type="nucleotide sequence ID" value="NZ_CP021111.1"/>
</dbReference>
<evidence type="ECO:0000256" key="2">
    <source>
        <dbReference type="ARBA" id="ARBA00022448"/>
    </source>
</evidence>
<protein>
    <submittedName>
        <fullName evidence="7">ABC transporter ATP-binding protein</fullName>
    </submittedName>
</protein>
<dbReference type="SMART" id="SM00382">
    <property type="entry name" value="AAA"/>
    <property type="match status" value="1"/>
</dbReference>
<sequence>MIELAQVGKAYQSQSGMSRTGIVHAVGQVDLHIAEGEFVSIVGPSGCGKSTLLNMIAGFLPPTTGSIRVAGQPVQGRVPPALGYIFQKDTLLPWYSVRKNVALGLRFQGVPAQRIAPRVAELLELGHLSGFADAYPHQLSGGMRRRVALLMSLAVEPRILLLDEPFGALDTHTKTHLHRELMEIWRKLGQTIVMVTHDLDEAITLSDRVVVLSGPPSRVLRDERIDIPHPRDVFALRETPQFTAHVQSLWSVLGQQFRVAA</sequence>
<dbReference type="PROSITE" id="PS50893">
    <property type="entry name" value="ABC_TRANSPORTER_2"/>
    <property type="match status" value="1"/>
</dbReference>
<dbReference type="GO" id="GO:0005524">
    <property type="term" value="F:ATP binding"/>
    <property type="evidence" value="ECO:0007669"/>
    <property type="project" value="UniProtKB-KW"/>
</dbReference>
<dbReference type="EMBL" id="CP021111">
    <property type="protein sequence ID" value="ARP93012.1"/>
    <property type="molecule type" value="Genomic_DNA"/>
</dbReference>
<dbReference type="InterPro" id="IPR003439">
    <property type="entry name" value="ABC_transporter-like_ATP-bd"/>
</dbReference>
<keyword evidence="3" id="KW-0472">Membrane</keyword>
<dbReference type="PANTHER" id="PTHR42788:SF13">
    <property type="entry name" value="ALIPHATIC SULFONATES IMPORT ATP-BINDING PROTEIN SSUB"/>
    <property type="match status" value="1"/>
</dbReference>
<dbReference type="CDD" id="cd03293">
    <property type="entry name" value="ABC_NrtD_SsuB_transporters"/>
    <property type="match status" value="1"/>
</dbReference>
<keyword evidence="3" id="KW-1003">Cell membrane</keyword>
<organism evidence="7 8">
    <name type="scientific">Bordetella genomosp. 13</name>
    <dbReference type="NCBI Taxonomy" id="463040"/>
    <lineage>
        <taxon>Bacteria</taxon>
        <taxon>Pseudomonadati</taxon>
        <taxon>Pseudomonadota</taxon>
        <taxon>Betaproteobacteria</taxon>
        <taxon>Burkholderiales</taxon>
        <taxon>Alcaligenaceae</taxon>
        <taxon>Bordetella</taxon>
    </lineage>
</organism>
<proteinExistence type="inferred from homology"/>